<name>A0A1M6HTA4_9FIRM</name>
<dbReference type="AlphaFoldDB" id="A0A1M6HTA4"/>
<dbReference type="RefSeq" id="WP_073026986.1">
    <property type="nucleotide sequence ID" value="NZ_FQZS01000023.1"/>
</dbReference>
<evidence type="ECO:0000313" key="2">
    <source>
        <dbReference type="Proteomes" id="UP000184442"/>
    </source>
</evidence>
<dbReference type="Proteomes" id="UP000184442">
    <property type="component" value="Unassembled WGS sequence"/>
</dbReference>
<proteinExistence type="predicted"/>
<reference evidence="1 2" key="1">
    <citation type="submission" date="2016-11" db="EMBL/GenBank/DDBJ databases">
        <authorList>
            <person name="Jaros S."/>
            <person name="Januszkiewicz K."/>
            <person name="Wedrychowicz H."/>
        </authorList>
    </citation>
    <scope>NUCLEOTIDE SEQUENCE [LARGE SCALE GENOMIC DNA]</scope>
    <source>
        <strain evidence="1 2">DSM 19022</strain>
    </source>
</reference>
<protein>
    <submittedName>
        <fullName evidence="1">Uncharacterized protein</fullName>
    </submittedName>
</protein>
<evidence type="ECO:0000313" key="1">
    <source>
        <dbReference type="EMBL" id="SHJ25446.1"/>
    </source>
</evidence>
<accession>A0A1M6HTA4</accession>
<sequence length="76" mass="8909">MRDVTIFGNFTVLETFMLNGVQVDKGFDERLDIFYRINLCIGNSADDVNALFIDCYYRSIADLKRDLKDYIWVNQS</sequence>
<dbReference type="EMBL" id="FQZS01000023">
    <property type="protein sequence ID" value="SHJ25446.1"/>
    <property type="molecule type" value="Genomic_DNA"/>
</dbReference>
<gene>
    <name evidence="1" type="ORF">SAMN02745176_02929</name>
</gene>
<dbReference type="OrthoDB" id="1955213at2"/>
<keyword evidence="2" id="KW-1185">Reference proteome</keyword>
<organism evidence="1 2">
    <name type="scientific">Lutispora thermophila DSM 19022</name>
    <dbReference type="NCBI Taxonomy" id="1122184"/>
    <lineage>
        <taxon>Bacteria</taxon>
        <taxon>Bacillati</taxon>
        <taxon>Bacillota</taxon>
        <taxon>Clostridia</taxon>
        <taxon>Lutisporales</taxon>
        <taxon>Lutisporaceae</taxon>
        <taxon>Lutispora</taxon>
    </lineage>
</organism>